<dbReference type="Pfam" id="PF13193">
    <property type="entry name" value="AMP-binding_C"/>
    <property type="match status" value="1"/>
</dbReference>
<feature type="domain" description="AMP-dependent synthetase/ligase" evidence="6">
    <location>
        <begin position="57"/>
        <end position="383"/>
    </location>
</feature>
<accession>A0ABR6D1D2</accession>
<dbReference type="InterPro" id="IPR020845">
    <property type="entry name" value="AMP-binding_CS"/>
</dbReference>
<feature type="region of interest" description="Disordered" evidence="5">
    <location>
        <begin position="1"/>
        <end position="27"/>
    </location>
</feature>
<dbReference type="GO" id="GO:0003987">
    <property type="term" value="F:acetate-CoA ligase activity"/>
    <property type="evidence" value="ECO:0007669"/>
    <property type="project" value="UniProtKB-EC"/>
</dbReference>
<name>A0ABR6D1D2_9MICC</name>
<evidence type="ECO:0000256" key="2">
    <source>
        <dbReference type="ARBA" id="ARBA00022598"/>
    </source>
</evidence>
<dbReference type="InterPro" id="IPR051087">
    <property type="entry name" value="Mitochondrial_ACSM"/>
</dbReference>
<evidence type="ECO:0000259" key="7">
    <source>
        <dbReference type="Pfam" id="PF13193"/>
    </source>
</evidence>
<comment type="similarity">
    <text evidence="1">Belongs to the ATP-dependent AMP-binding enzyme family.</text>
</comment>
<evidence type="ECO:0000313" key="9">
    <source>
        <dbReference type="Proteomes" id="UP000572670"/>
    </source>
</evidence>
<evidence type="ECO:0000256" key="3">
    <source>
        <dbReference type="ARBA" id="ARBA00022741"/>
    </source>
</evidence>
<dbReference type="InterPro" id="IPR042099">
    <property type="entry name" value="ANL_N_sf"/>
</dbReference>
<evidence type="ECO:0000256" key="1">
    <source>
        <dbReference type="ARBA" id="ARBA00006432"/>
    </source>
</evidence>
<proteinExistence type="inferred from homology"/>
<evidence type="ECO:0000256" key="4">
    <source>
        <dbReference type="ARBA" id="ARBA00022840"/>
    </source>
</evidence>
<dbReference type="InterPro" id="IPR045851">
    <property type="entry name" value="AMP-bd_C_sf"/>
</dbReference>
<feature type="domain" description="AMP-binding enzyme C-terminal" evidence="7">
    <location>
        <begin position="454"/>
        <end position="533"/>
    </location>
</feature>
<keyword evidence="9" id="KW-1185">Reference proteome</keyword>
<dbReference type="SUPFAM" id="SSF56801">
    <property type="entry name" value="Acetyl-CoA synthetase-like"/>
    <property type="match status" value="1"/>
</dbReference>
<keyword evidence="4" id="KW-0067">ATP-binding</keyword>
<evidence type="ECO:0000259" key="6">
    <source>
        <dbReference type="Pfam" id="PF00501"/>
    </source>
</evidence>
<dbReference type="PANTHER" id="PTHR43605:SF10">
    <property type="entry name" value="ACYL-COA SYNTHETASE MEDIUM CHAIN FAMILY MEMBER 3"/>
    <property type="match status" value="1"/>
</dbReference>
<dbReference type="EC" id="6.2.1.1" evidence="8"/>
<keyword evidence="2 8" id="KW-0436">Ligase</keyword>
<sequence length="545" mass="58746">MADVAVARRRRAERDEETEMTERTGQAHEAGTIDQLMAGWVADVETPDACAAHLLCDRWPADAVAFRFVAEDMSAVDLTFGELADRSRRLAAGLAARGVTRGDRVPVMMSKREELVITLLALWRLGAVHVPLFTAFAEGAARMRIEGAAARLVVAEPRQAEKLTDIPGIEIIRTGPEWDALADSAPLAEDVAVGGDGPIALLFTSGTTGRPKGVPVPLRAAAAFAVYLTCAVDLRPEDLFWNAADHGWAYGLYYGIVGTLVLGATSVQYRGAFSPATMVEVIRSQGVTNLAGAPTMFRALAKAGEVTEDTPLRLRRVSTAGEPLPPSVLEWGRSALGTEIRDHYGQTELGMVICTPAHPELAAPPRPGSMGVPLPGIAAEIRDGQIAIDAASPLFWFPGYLGEPEKTAERFTPDGRWYLTGDTARQDDDGWFFFSSRDDDVILAAGYRIGPFDVESVLIDHPRVQEVAVVGLPDPEGVRGEEVVAFVVPAGAVADPDALAAELQAKVRDEYSKHAYPRRVHFVDRLPKTPSGKLQRFLLRQGAAD</sequence>
<dbReference type="PANTHER" id="PTHR43605">
    <property type="entry name" value="ACYL-COENZYME A SYNTHETASE"/>
    <property type="match status" value="1"/>
</dbReference>
<protein>
    <submittedName>
        <fullName evidence="8">Acetyl-CoA synthetase</fullName>
        <ecNumber evidence="8">6.2.1.1</ecNumber>
    </submittedName>
</protein>
<gene>
    <name evidence="8" type="ORF">HDA34_001621</name>
</gene>
<dbReference type="Gene3D" id="3.40.50.12780">
    <property type="entry name" value="N-terminal domain of ligase-like"/>
    <property type="match status" value="1"/>
</dbReference>
<dbReference type="InterPro" id="IPR000873">
    <property type="entry name" value="AMP-dep_synth/lig_dom"/>
</dbReference>
<evidence type="ECO:0000256" key="5">
    <source>
        <dbReference type="SAM" id="MobiDB-lite"/>
    </source>
</evidence>
<keyword evidence="3" id="KW-0547">Nucleotide-binding</keyword>
<dbReference type="EMBL" id="JACJIK010000001">
    <property type="protein sequence ID" value="MBA9059914.1"/>
    <property type="molecule type" value="Genomic_DNA"/>
</dbReference>
<organism evidence="8 9">
    <name type="scientific">Micrococcus yunnanensis</name>
    <dbReference type="NCBI Taxonomy" id="566027"/>
    <lineage>
        <taxon>Bacteria</taxon>
        <taxon>Bacillati</taxon>
        <taxon>Actinomycetota</taxon>
        <taxon>Actinomycetes</taxon>
        <taxon>Micrococcales</taxon>
        <taxon>Micrococcaceae</taxon>
        <taxon>Micrococcus</taxon>
    </lineage>
</organism>
<dbReference type="Pfam" id="PF00501">
    <property type="entry name" value="AMP-binding"/>
    <property type="match status" value="1"/>
</dbReference>
<dbReference type="PROSITE" id="PS00455">
    <property type="entry name" value="AMP_BINDING"/>
    <property type="match status" value="1"/>
</dbReference>
<dbReference type="Proteomes" id="UP000572670">
    <property type="component" value="Unassembled WGS sequence"/>
</dbReference>
<evidence type="ECO:0000313" key="8">
    <source>
        <dbReference type="EMBL" id="MBA9059914.1"/>
    </source>
</evidence>
<dbReference type="InterPro" id="IPR025110">
    <property type="entry name" value="AMP-bd_C"/>
</dbReference>
<reference evidence="8 9" key="1">
    <citation type="submission" date="2020-08" db="EMBL/GenBank/DDBJ databases">
        <title>Sequencing the genomes of 1000 actinobacteria strains.</title>
        <authorList>
            <person name="Klenk H.-P."/>
        </authorList>
    </citation>
    <scope>NUCLEOTIDE SEQUENCE [LARGE SCALE GENOMIC DNA]</scope>
    <source>
        <strain evidence="8 9">DSM 21948</strain>
    </source>
</reference>
<comment type="caution">
    <text evidence="8">The sequence shown here is derived from an EMBL/GenBank/DDBJ whole genome shotgun (WGS) entry which is preliminary data.</text>
</comment>
<dbReference type="Gene3D" id="3.30.300.30">
    <property type="match status" value="1"/>
</dbReference>